<accession>M3XH22</accession>
<feature type="repeat" description="ARM" evidence="2">
    <location>
        <begin position="883"/>
        <end position="925"/>
    </location>
</feature>
<name>M3XH22_LATCH</name>
<keyword evidence="4" id="KW-1185">Reference proteome</keyword>
<gene>
    <name evidence="3" type="primary">ANKAR</name>
</gene>
<organism evidence="3 4">
    <name type="scientific">Latimeria chalumnae</name>
    <name type="common">Coelacanth</name>
    <dbReference type="NCBI Taxonomy" id="7897"/>
    <lineage>
        <taxon>Eukaryota</taxon>
        <taxon>Metazoa</taxon>
        <taxon>Chordata</taxon>
        <taxon>Craniata</taxon>
        <taxon>Vertebrata</taxon>
        <taxon>Euteleostomi</taxon>
        <taxon>Coelacanthiformes</taxon>
        <taxon>Coelacanthidae</taxon>
        <taxon>Latimeria</taxon>
    </lineage>
</organism>
<evidence type="ECO:0000256" key="2">
    <source>
        <dbReference type="PROSITE-ProRule" id="PRU00259"/>
    </source>
</evidence>
<dbReference type="GeneTree" id="ENSGT00680000100065"/>
<dbReference type="SUPFAM" id="SSF48371">
    <property type="entry name" value="ARM repeat"/>
    <property type="match status" value="2"/>
</dbReference>
<dbReference type="eggNOG" id="KOG0504">
    <property type="taxonomic scope" value="Eukaryota"/>
</dbReference>
<reference evidence="4" key="1">
    <citation type="submission" date="2011-08" db="EMBL/GenBank/DDBJ databases">
        <title>The draft genome of Latimeria chalumnae.</title>
        <authorList>
            <person name="Di Palma F."/>
            <person name="Alfoldi J."/>
            <person name="Johnson J."/>
            <person name="Berlin A."/>
            <person name="Gnerre S."/>
            <person name="Jaffe D."/>
            <person name="MacCallum I."/>
            <person name="Young S."/>
            <person name="Walker B.J."/>
            <person name="Lander E."/>
            <person name="Lindblad-Toh K."/>
        </authorList>
    </citation>
    <scope>NUCLEOTIDE SEQUENCE [LARGE SCALE GENOMIC DNA]</scope>
    <source>
        <strain evidence="4">Wild caught</strain>
    </source>
</reference>
<dbReference type="InParanoid" id="M3XH22"/>
<feature type="repeat" description="ANK" evidence="1">
    <location>
        <begin position="586"/>
        <end position="618"/>
    </location>
</feature>
<dbReference type="Gene3D" id="1.25.10.10">
    <property type="entry name" value="Leucine-rich Repeat Variant"/>
    <property type="match status" value="4"/>
</dbReference>
<evidence type="ECO:0000256" key="1">
    <source>
        <dbReference type="PROSITE-ProRule" id="PRU00023"/>
    </source>
</evidence>
<dbReference type="OMA" id="FMGLFKT"/>
<dbReference type="Gene3D" id="1.25.40.20">
    <property type="entry name" value="Ankyrin repeat-containing domain"/>
    <property type="match status" value="1"/>
</dbReference>
<dbReference type="Ensembl" id="ENSLACT00000026648.1">
    <property type="protein sequence ID" value="ENSLACP00000022028.1"/>
    <property type="gene ID" value="ENSLACG00000013938.2"/>
</dbReference>
<sequence length="1448" mass="161836">MQRGTIFSVSRKSVPSGEDNEEAYLATLVMQRNVAAFFDKYDRSELQELLSVTSCSWLQSSEEFRYPVELPSGIINQMNNFNHSNVLVLAPVDPDVSLDYKEVHQIVKELTVGIYSLNQIPSISLDANYDQSTACQLPPAYYDTRVGQILINLDYTIKALWHGAYISKEKRVRFSELWHSSMDVDPNGAPRTKKDIHAEFCAAGLIDISEDPDFEKIYSEELNTDPTYDPNNPEEKRLFMQYSDSFLLKLTSYNTKVNQYKNLFMYDGDYSLSNAVRLTEEQVDPVTYQRLQQRLTLHQKVIKKYFQKKTVLRQNLAYVKLICFLVPLLLGLKKKMKIPDLNKLLPPFSDDKVKTERELPPLLLSSKFTCQHFQYPENKYFHLHGGIEFDVGTPSVKKVPEEIKGAFSDIQSQAAMCIDQLLNFNTAYRDKYPIPILQFNGNSYYVISIELETLYQQLNKWWGIMNEQMSAFRPKRLPMNDVQLHEQFKKRFGYKKAIKCKNLPFGLKATAERGLAAVFYTFFRKNAASCLGVLDYAGYSLVHLAAIHNRVPIICQLAVAGFDLNERRIGSFINLGKSSEQLGERGGPTALHLAAQCGSLEALTCLLALQVDYKMVDSKGWAAVHFAAFYDNVSCIRVLFRKDATLLDTRTASKLRSTPLLLAATSGAFDAVQYLLSVGADWRKEDSQGNNVVHLATLYFHTEILQYLITLNIVELPVWTLLVEMLQRKDCYRKEMAVRSLEVLCVATNFYWKSILDSGGVLSLVDLLHSDQMRLQCIASAVLCNISQQKSVSKAMVEAGAIPVVIQLLQTSQPELQSRCSVILSDLIQIDNNQDVIAELGAVSPLVRLLHTEIEDVLINAINCIQALCMKNAKNQRAVMNEGAIAPLVELLNVNSDNLQATACAAIAALAQGYKSIQDAIAAKGAIIPLVNIISGRKLQVQMKAAMAIEALADQNAAIQEAFLEKSVSKHLLKLLKVFQLPVREQGAMALWTLAGQRIKQQKMMAEDIGYHFIIDMLLSSSDKMQYVACQAVIALSRNSTTHQNQICEENAITPLVRLLRNTKTTVHTLLSVITALGTMCIGVAHINNPFSQKKIAEEQALPVLIHLLAAHKSLQVKVEVACTLACIVMGNTELHLQLREKGFSYADVLELLQADDKNICLQAGYALALFAYNNTLQQFLMLRSGGIPMDIYESFLRSECEIEKAKAAFQIVVLAKVIVGIDQFTLSARGTTILVQLLKSYSSSTVILAGYLLATLAHTRVGLPDVIVTLGAVELLCQHLHSHIEEVCTASAVALGYLSFNRTAYRILLTECRNEPDLYKLLTCNLSKDAKINKEFTDEFRRQQMMGLPSQSLVINGGPPVFTPNYRAQRPRTASATIYKAKFIRKDSSHSASAAAAALLLPRCRTADLQKRLSSITRSLPPSANTSTDTKLPFLAIRHPRKLGGCL</sequence>
<evidence type="ECO:0000313" key="4">
    <source>
        <dbReference type="Proteomes" id="UP000008672"/>
    </source>
</evidence>
<dbReference type="KEGG" id="lcm:102347803"/>
<reference evidence="3" key="3">
    <citation type="submission" date="2025-09" db="UniProtKB">
        <authorList>
            <consortium name="Ensembl"/>
        </authorList>
    </citation>
    <scope>IDENTIFICATION</scope>
</reference>
<evidence type="ECO:0000313" key="3">
    <source>
        <dbReference type="Ensembl" id="ENSLACP00000022028.1"/>
    </source>
</evidence>
<dbReference type="PANTHER" id="PTHR46464">
    <property type="entry name" value="ANK_REP_REGION DOMAIN-CONTAINING PROTEIN"/>
    <property type="match status" value="1"/>
</dbReference>
<dbReference type="InterPro" id="IPR043379">
    <property type="entry name" value="ANKAR"/>
</dbReference>
<feature type="repeat" description="ARM" evidence="2">
    <location>
        <begin position="841"/>
        <end position="883"/>
    </location>
</feature>
<dbReference type="InterPro" id="IPR011989">
    <property type="entry name" value="ARM-like"/>
</dbReference>
<keyword evidence="1" id="KW-0040">ANK repeat</keyword>
<dbReference type="InterPro" id="IPR016024">
    <property type="entry name" value="ARM-type_fold"/>
</dbReference>
<feature type="repeat" description="ANK" evidence="1">
    <location>
        <begin position="655"/>
        <end position="687"/>
    </location>
</feature>
<dbReference type="InterPro" id="IPR036770">
    <property type="entry name" value="Ankyrin_rpt-contain_sf"/>
</dbReference>
<dbReference type="Proteomes" id="UP000008672">
    <property type="component" value="Unassembled WGS sequence"/>
</dbReference>
<dbReference type="EMBL" id="AFYH01074214">
    <property type="status" value="NOT_ANNOTATED_CDS"/>
    <property type="molecule type" value="Genomic_DNA"/>
</dbReference>
<dbReference type="STRING" id="7897.ENSLACP00000022028"/>
<dbReference type="PROSITE" id="PS50176">
    <property type="entry name" value="ARM_REPEAT"/>
    <property type="match status" value="3"/>
</dbReference>
<dbReference type="FunCoup" id="M3XH22">
    <property type="interactions" value="126"/>
</dbReference>
<dbReference type="OrthoDB" id="1683831at2759"/>
<dbReference type="EMBL" id="AFYH01074216">
    <property type="status" value="NOT_ANNOTATED_CDS"/>
    <property type="molecule type" value="Genomic_DNA"/>
</dbReference>
<feature type="repeat" description="ARM" evidence="2">
    <location>
        <begin position="759"/>
        <end position="801"/>
    </location>
</feature>
<dbReference type="PROSITE" id="PS50297">
    <property type="entry name" value="ANK_REP_REGION"/>
    <property type="match status" value="1"/>
</dbReference>
<dbReference type="PROSITE" id="PS50088">
    <property type="entry name" value="ANK_REPEAT"/>
    <property type="match status" value="2"/>
</dbReference>
<dbReference type="SMART" id="SM00185">
    <property type="entry name" value="ARM"/>
    <property type="match status" value="9"/>
</dbReference>
<dbReference type="SUPFAM" id="SSF48403">
    <property type="entry name" value="Ankyrin repeat"/>
    <property type="match status" value="1"/>
</dbReference>
<dbReference type="Pfam" id="PF12796">
    <property type="entry name" value="Ank_2"/>
    <property type="match status" value="2"/>
</dbReference>
<dbReference type="EMBL" id="AFYH01074215">
    <property type="status" value="NOT_ANNOTATED_CDS"/>
    <property type="molecule type" value="Genomic_DNA"/>
</dbReference>
<proteinExistence type="predicted"/>
<dbReference type="Pfam" id="PF00514">
    <property type="entry name" value="Arm"/>
    <property type="match status" value="2"/>
</dbReference>
<dbReference type="SMART" id="SM00248">
    <property type="entry name" value="ANK"/>
    <property type="match status" value="6"/>
</dbReference>
<dbReference type="EMBL" id="AFYH01074213">
    <property type="status" value="NOT_ANNOTATED_CDS"/>
    <property type="molecule type" value="Genomic_DNA"/>
</dbReference>
<dbReference type="PANTHER" id="PTHR46464:SF1">
    <property type="entry name" value="ANKYRIN AND ARMADILLO REPEAT-CONTAINING PROTEIN"/>
    <property type="match status" value="1"/>
</dbReference>
<dbReference type="InterPro" id="IPR000225">
    <property type="entry name" value="Armadillo"/>
</dbReference>
<reference evidence="3" key="2">
    <citation type="submission" date="2025-08" db="UniProtKB">
        <authorList>
            <consortium name="Ensembl"/>
        </authorList>
    </citation>
    <scope>IDENTIFICATION</scope>
</reference>
<dbReference type="InterPro" id="IPR002110">
    <property type="entry name" value="Ankyrin_rpt"/>
</dbReference>
<protein>
    <submittedName>
        <fullName evidence="3">Ankyrin and armadillo repeat containing</fullName>
    </submittedName>
</protein>